<dbReference type="PANTHER" id="PTHR11911">
    <property type="entry name" value="INOSINE-5-MONOPHOSPHATE DEHYDROGENASE RELATED"/>
    <property type="match status" value="1"/>
</dbReference>
<feature type="active site" description="Thioimidate intermediate" evidence="13 14">
    <location>
        <position position="307"/>
    </location>
</feature>
<comment type="activity regulation">
    <text evidence="13">Mycophenolic acid (MPA) is a non-competitive inhibitor that prevents formation of the closed enzyme conformation by binding to the same site as the amobile flap. In contrast, mizoribine monophosphate (MZP) is a competitive inhibitor that induces the closed conformation. MPA is a potent inhibitor of mammalian IMPDHs but a poor inhibitor of the bacterial enzymes. MZP is a more potent inhibitor of bacterial IMPDH.</text>
</comment>
<dbReference type="PROSITE" id="PS00487">
    <property type="entry name" value="IMP_DH_GMP_RED"/>
    <property type="match status" value="1"/>
</dbReference>
<dbReference type="InterPro" id="IPR015875">
    <property type="entry name" value="IMP_DH/GMP_Rdtase_CS"/>
</dbReference>
<keyword evidence="11 18" id="KW-0129">CBS domain</keyword>
<dbReference type="InterPro" id="IPR001093">
    <property type="entry name" value="IMP_DH_GMPRt"/>
</dbReference>
<dbReference type="HAMAP" id="MF_01964">
    <property type="entry name" value="IMPDH"/>
    <property type="match status" value="1"/>
</dbReference>
<feature type="domain" description="CBS" evidence="21">
    <location>
        <begin position="152"/>
        <end position="216"/>
    </location>
</feature>
<comment type="similarity">
    <text evidence="2 13 19">Belongs to the IMPDH/GMPR family.</text>
</comment>
<evidence type="ECO:0000256" key="2">
    <source>
        <dbReference type="ARBA" id="ARBA00005502"/>
    </source>
</evidence>
<feature type="binding site" evidence="13">
    <location>
        <position position="250"/>
    </location>
    <ligand>
        <name>NAD(+)</name>
        <dbReference type="ChEBI" id="CHEBI:57540"/>
    </ligand>
</feature>
<dbReference type="PANTHER" id="PTHR11911:SF111">
    <property type="entry name" value="INOSINE-5'-MONOPHOSPHATE DEHYDROGENASE"/>
    <property type="match status" value="1"/>
</dbReference>
<keyword evidence="8 13" id="KW-0630">Potassium</keyword>
<feature type="binding site" evidence="13 15">
    <location>
        <begin position="363"/>
        <end position="364"/>
    </location>
    <ligand>
        <name>IMP</name>
        <dbReference type="ChEBI" id="CHEBI:58053"/>
    </ligand>
</feature>
<comment type="catalytic activity">
    <reaction evidence="12 13 20">
        <text>IMP + NAD(+) + H2O = XMP + NADH + H(+)</text>
        <dbReference type="Rhea" id="RHEA:11708"/>
        <dbReference type="ChEBI" id="CHEBI:15377"/>
        <dbReference type="ChEBI" id="CHEBI:15378"/>
        <dbReference type="ChEBI" id="CHEBI:57464"/>
        <dbReference type="ChEBI" id="CHEBI:57540"/>
        <dbReference type="ChEBI" id="CHEBI:57945"/>
        <dbReference type="ChEBI" id="CHEBI:58053"/>
        <dbReference type="EC" id="1.1.1.205"/>
    </reaction>
</comment>
<dbReference type="GO" id="GO:0006177">
    <property type="term" value="P:GMP biosynthetic process"/>
    <property type="evidence" value="ECO:0007669"/>
    <property type="project" value="UniProtKB-UniRule"/>
</dbReference>
<proteinExistence type="inferred from homology"/>
<dbReference type="PROSITE" id="PS51371">
    <property type="entry name" value="CBS"/>
    <property type="match status" value="2"/>
</dbReference>
<keyword evidence="7 13" id="KW-0658">Purine biosynthesis</keyword>
<feature type="binding site" description="in other chain" evidence="13 17">
    <location>
        <position position="304"/>
    </location>
    <ligand>
        <name>K(+)</name>
        <dbReference type="ChEBI" id="CHEBI:29103"/>
        <note>ligand shared between two tetrameric partners</note>
    </ligand>
</feature>
<evidence type="ECO:0000256" key="15">
    <source>
        <dbReference type="PIRSR" id="PIRSR000130-2"/>
    </source>
</evidence>
<dbReference type="SMART" id="SM00116">
    <property type="entry name" value="CBS"/>
    <property type="match status" value="2"/>
</dbReference>
<keyword evidence="5" id="KW-0677">Repeat</keyword>
<evidence type="ECO:0000256" key="10">
    <source>
        <dbReference type="ARBA" id="ARBA00023027"/>
    </source>
</evidence>
<name>A0A564WEN7_9PROT</name>
<dbReference type="Proteomes" id="UP000326641">
    <property type="component" value="Unassembled WGS sequence"/>
</dbReference>
<reference evidence="22" key="1">
    <citation type="submission" date="2018-11" db="EMBL/GenBank/DDBJ databases">
        <authorList>
            <person name="Onetto C."/>
        </authorList>
    </citation>
    <scope>NUCLEOTIDE SEQUENCE [LARGE SCALE GENOMIC DNA]</scope>
</reference>
<dbReference type="InterPro" id="IPR000644">
    <property type="entry name" value="CBS_dom"/>
</dbReference>
<sequence length="491" mass="51330">MMIPEALAFDDVLLVPAASQVLPAAADTGCRLTPAIELGIPLISAAMDTVTESALAIAMAEAGGIGVIHKNMAAERQAAEARKVKKYESGMVVDPMTIGPAATLADALELMRAHKFSGVPVVAPETGRLLGILTHRDVRFADDPHQPIAELMTADLPEKPLVTVRNGVDPDEAKRLLHKHRIEKLLVVDADYRCVGLITVKDIEKAERSPNACKDSAGRLRVGAATGVGDAGFARAEVLLDAEVDVVVVDTAHGHSQGVIEAVERIKRHSNRAQVIAGNIATADGAKALIDAGADAVKVGIGPGSICTTRIIAGVGVPQFSAIVDVAEVCRARGIPLIADGGIRYSGDLAKAIAAGADCAMIGSLFAGTEESPGEVFLYQGRSYKSYRGMGSLGAMARGSADRYFQQDVVDALKMVPEGVEGRVPFKGPVSGVIQQLVGGLRAAMGYTGNATVAAMQRSCSFRRTTHAGLTEGHVHDVTITREAPNYQGGR</sequence>
<dbReference type="GO" id="GO:0046872">
    <property type="term" value="F:metal ion binding"/>
    <property type="evidence" value="ECO:0007669"/>
    <property type="project" value="UniProtKB-UniRule"/>
</dbReference>
<evidence type="ECO:0000256" key="20">
    <source>
        <dbReference type="RuleBase" id="RU003928"/>
    </source>
</evidence>
<feature type="binding site" description="in other chain" evidence="13 17">
    <location>
        <position position="307"/>
    </location>
    <ligand>
        <name>K(+)</name>
        <dbReference type="ChEBI" id="CHEBI:29103"/>
        <note>ligand shared between two tetrameric partners</note>
    </ligand>
</feature>
<feature type="binding site" evidence="13">
    <location>
        <position position="474"/>
    </location>
    <ligand>
        <name>K(+)</name>
        <dbReference type="ChEBI" id="CHEBI:29103"/>
        <note>ligand shared between two tetrameric partners</note>
    </ligand>
</feature>
<dbReference type="EMBL" id="UXAT02000022">
    <property type="protein sequence ID" value="VUX46751.1"/>
    <property type="molecule type" value="Genomic_DNA"/>
</dbReference>
<comment type="caution">
    <text evidence="13">Lacks conserved residue(s) required for the propagation of feature annotation.</text>
</comment>
<dbReference type="PIRSF" id="PIRSF000130">
    <property type="entry name" value="IMPDH"/>
    <property type="match status" value="1"/>
</dbReference>
<evidence type="ECO:0000256" key="11">
    <source>
        <dbReference type="ARBA" id="ARBA00023122"/>
    </source>
</evidence>
<evidence type="ECO:0000256" key="1">
    <source>
        <dbReference type="ARBA" id="ARBA00001958"/>
    </source>
</evidence>
<dbReference type="Gene3D" id="3.20.20.70">
    <property type="entry name" value="Aldolase class I"/>
    <property type="match status" value="1"/>
</dbReference>
<evidence type="ECO:0000256" key="16">
    <source>
        <dbReference type="PIRSR" id="PIRSR000130-3"/>
    </source>
</evidence>
<feature type="binding site" evidence="13">
    <location>
        <position position="472"/>
    </location>
    <ligand>
        <name>K(+)</name>
        <dbReference type="ChEBI" id="CHEBI:29103"/>
        <note>ligand shared between two tetrameric partners</note>
    </ligand>
</feature>
<dbReference type="FunFam" id="3.20.20.70:FF:000003">
    <property type="entry name" value="GMP reductase"/>
    <property type="match status" value="1"/>
</dbReference>
<keyword evidence="4 13" id="KW-0479">Metal-binding</keyword>
<dbReference type="Pfam" id="PF00478">
    <property type="entry name" value="IMPDH"/>
    <property type="match status" value="1"/>
</dbReference>
<evidence type="ECO:0000313" key="23">
    <source>
        <dbReference type="Proteomes" id="UP000326641"/>
    </source>
</evidence>
<evidence type="ECO:0000313" key="22">
    <source>
        <dbReference type="EMBL" id="VUX46751.1"/>
    </source>
</evidence>
<keyword evidence="10 13" id="KW-0520">NAD</keyword>
<evidence type="ECO:0000256" key="18">
    <source>
        <dbReference type="PROSITE-ProRule" id="PRU00703"/>
    </source>
</evidence>
<feature type="binding site" evidence="16">
    <location>
        <begin position="250"/>
        <end position="252"/>
    </location>
    <ligand>
        <name>NAD(+)</name>
        <dbReference type="ChEBI" id="CHEBI:57540"/>
    </ligand>
</feature>
<dbReference type="GO" id="GO:0003938">
    <property type="term" value="F:IMP dehydrogenase activity"/>
    <property type="evidence" value="ECO:0007669"/>
    <property type="project" value="UniProtKB-UniRule"/>
</dbReference>
<accession>A0A564WEN7</accession>
<evidence type="ECO:0000256" key="8">
    <source>
        <dbReference type="ARBA" id="ARBA00022958"/>
    </source>
</evidence>
<dbReference type="SUPFAM" id="SSF51412">
    <property type="entry name" value="Inosine monophosphate dehydrogenase (IMPDH)"/>
    <property type="match status" value="1"/>
</dbReference>
<dbReference type="CDD" id="cd04601">
    <property type="entry name" value="CBS_pair_IMPDH"/>
    <property type="match status" value="1"/>
</dbReference>
<keyword evidence="9 13" id="KW-0560">Oxidoreductase</keyword>
<evidence type="ECO:0000256" key="4">
    <source>
        <dbReference type="ARBA" id="ARBA00022723"/>
    </source>
</evidence>
<dbReference type="GO" id="GO:0006183">
    <property type="term" value="P:GTP biosynthetic process"/>
    <property type="evidence" value="ECO:0007669"/>
    <property type="project" value="TreeGrafter"/>
</dbReference>
<dbReference type="InterPro" id="IPR005990">
    <property type="entry name" value="IMP_DH"/>
</dbReference>
<comment type="pathway">
    <text evidence="13 20">Purine metabolism; XMP biosynthesis via de novo pathway; XMP from IMP: step 1/1.</text>
</comment>
<feature type="binding site" evidence="13 15">
    <location>
        <position position="305"/>
    </location>
    <ligand>
        <name>IMP</name>
        <dbReference type="ChEBI" id="CHEBI:58053"/>
    </ligand>
</feature>
<dbReference type="EC" id="1.1.1.205" evidence="13 20"/>
<evidence type="ECO:0000256" key="13">
    <source>
        <dbReference type="HAMAP-Rule" id="MF_01964"/>
    </source>
</evidence>
<evidence type="ECO:0000256" key="12">
    <source>
        <dbReference type="ARBA" id="ARBA00048028"/>
    </source>
</evidence>
<dbReference type="GO" id="GO:0000166">
    <property type="term" value="F:nucleotide binding"/>
    <property type="evidence" value="ECO:0007669"/>
    <property type="project" value="UniProtKB-UniRule"/>
</dbReference>
<feature type="binding site" evidence="13 15">
    <location>
        <position position="418"/>
    </location>
    <ligand>
        <name>IMP</name>
        <dbReference type="ChEBI" id="CHEBI:58053"/>
    </ligand>
</feature>
<comment type="subunit">
    <text evidence="3 13">Homotetramer.</text>
</comment>
<feature type="binding site" evidence="13 16">
    <location>
        <begin position="300"/>
        <end position="302"/>
    </location>
    <ligand>
        <name>NAD(+)</name>
        <dbReference type="ChEBI" id="CHEBI:57540"/>
    </ligand>
</feature>
<comment type="cofactor">
    <cofactor evidence="1 13">
        <name>K(+)</name>
        <dbReference type="ChEBI" id="CHEBI:29103"/>
    </cofactor>
</comment>
<evidence type="ECO:0000256" key="7">
    <source>
        <dbReference type="ARBA" id="ARBA00022755"/>
    </source>
</evidence>
<dbReference type="SMART" id="SM01240">
    <property type="entry name" value="IMPDH"/>
    <property type="match status" value="1"/>
</dbReference>
<evidence type="ECO:0000256" key="5">
    <source>
        <dbReference type="ARBA" id="ARBA00022737"/>
    </source>
</evidence>
<keyword evidence="6 13" id="KW-0332">GMP biosynthesis</keyword>
<dbReference type="NCBIfam" id="TIGR01302">
    <property type="entry name" value="IMP_dehydrog"/>
    <property type="match status" value="1"/>
</dbReference>
<dbReference type="AlphaFoldDB" id="A0A564WEN7"/>
<feature type="domain" description="CBS" evidence="21">
    <location>
        <begin position="91"/>
        <end position="150"/>
    </location>
</feature>
<dbReference type="CDD" id="cd00381">
    <property type="entry name" value="IMPDH"/>
    <property type="match status" value="1"/>
</dbReference>
<evidence type="ECO:0000259" key="21">
    <source>
        <dbReference type="PROSITE" id="PS51371"/>
    </source>
</evidence>
<feature type="binding site" evidence="13">
    <location>
        <position position="473"/>
    </location>
    <ligand>
        <name>K(+)</name>
        <dbReference type="ChEBI" id="CHEBI:29103"/>
        <note>ligand shared between two tetrameric partners</note>
    </ligand>
</feature>
<evidence type="ECO:0000256" key="17">
    <source>
        <dbReference type="PIRSR" id="PIRSR000130-4"/>
    </source>
</evidence>
<evidence type="ECO:0000256" key="9">
    <source>
        <dbReference type="ARBA" id="ARBA00023002"/>
    </source>
</evidence>
<dbReference type="InterPro" id="IPR013785">
    <property type="entry name" value="Aldolase_TIM"/>
</dbReference>
<gene>
    <name evidence="13 22" type="primary">guaB</name>
    <name evidence="22" type="ORF">DF3PA_290005</name>
</gene>
<feature type="active site" description="Proton acceptor" evidence="13 14">
    <location>
        <position position="403"/>
    </location>
</feature>
<dbReference type="InterPro" id="IPR046342">
    <property type="entry name" value="CBS_dom_sf"/>
</dbReference>
<evidence type="ECO:0000256" key="19">
    <source>
        <dbReference type="RuleBase" id="RU003927"/>
    </source>
</evidence>
<feature type="binding site" description="in other chain" evidence="13 17">
    <location>
        <position position="302"/>
    </location>
    <ligand>
        <name>K(+)</name>
        <dbReference type="ChEBI" id="CHEBI:29103"/>
        <note>ligand shared between two tetrameric partners</note>
    </ligand>
</feature>
<keyword evidence="23" id="KW-1185">Reference proteome</keyword>
<protein>
    <recommendedName>
        <fullName evidence="13 20">Inosine-5'-monophosphate dehydrogenase</fullName>
        <shortName evidence="13">IMP dehydrogenase</shortName>
        <shortName evidence="13">IMPD</shortName>
        <shortName evidence="13">IMPDH</shortName>
        <ecNumber evidence="13 20">1.1.1.205</ecNumber>
    </recommendedName>
</protein>
<dbReference type="SUPFAM" id="SSF54631">
    <property type="entry name" value="CBS-domain pair"/>
    <property type="match status" value="1"/>
</dbReference>
<comment type="caution">
    <text evidence="22">The sequence shown here is derived from an EMBL/GenBank/DDBJ whole genome shotgun (WGS) entry which is preliminary data.</text>
</comment>
<evidence type="ECO:0000256" key="14">
    <source>
        <dbReference type="PIRSR" id="PIRSR000130-1"/>
    </source>
</evidence>
<comment type="function">
    <text evidence="13">Catalyzes the conversion of inosine 5'-phosphate (IMP) to xanthosine 5'-phosphate (XMP), the first committed and rate-limiting step in the de novo synthesis of guanine nucleotides, and therefore plays an important role in the regulation of cell growth.</text>
</comment>
<feature type="binding site" evidence="13 15">
    <location>
        <begin position="340"/>
        <end position="342"/>
    </location>
    <ligand>
        <name>IMP</name>
        <dbReference type="ChEBI" id="CHEBI:58053"/>
    </ligand>
</feature>
<organism evidence="22 23">
    <name type="scientific">Candidatus Defluviicoccus seviourii</name>
    <dbReference type="NCBI Taxonomy" id="2565273"/>
    <lineage>
        <taxon>Bacteria</taxon>
        <taxon>Pseudomonadati</taxon>
        <taxon>Pseudomonadota</taxon>
        <taxon>Alphaproteobacteria</taxon>
        <taxon>Rhodospirillales</taxon>
        <taxon>Rhodospirillaceae</taxon>
        <taxon>Defluviicoccus</taxon>
    </lineage>
</organism>
<evidence type="ECO:0000256" key="6">
    <source>
        <dbReference type="ARBA" id="ARBA00022749"/>
    </source>
</evidence>
<feature type="binding site" evidence="13 15">
    <location>
        <begin position="387"/>
        <end position="391"/>
    </location>
    <ligand>
        <name>IMP</name>
        <dbReference type="ChEBI" id="CHEBI:58053"/>
    </ligand>
</feature>
<dbReference type="UniPathway" id="UPA00601">
    <property type="reaction ID" value="UER00295"/>
</dbReference>
<evidence type="ECO:0000256" key="3">
    <source>
        <dbReference type="ARBA" id="ARBA00011881"/>
    </source>
</evidence>
<dbReference type="Pfam" id="PF00571">
    <property type="entry name" value="CBS"/>
    <property type="match status" value="2"/>
</dbReference>